<dbReference type="AlphaFoldDB" id="F0WA72"/>
<accession>F0WA72</accession>
<gene>
    <name evidence="2" type="primary">AlNc14C43G3605</name>
    <name evidence="2" type="ORF">ALNC14_041850</name>
</gene>
<sequence length="594" mass="66482">MPTEGLMFLFYQTLIRRHDKTTGYEPKPPEYPLAAPLGAFDNAASVSAEISQPSEHGASECGADRLDRIERLIGNLISDMARERVERTQLPLAEPESRMWKTFASRGSIIAGCEGKGECRAKEGATRYLTTVVKTRNTRKKEGANGTPLVGDPKTYREVTQSEEDEKWRDAMRSEIDSLKAKGTWELIIHPPGQKLLHSKWDGTLERFKARLVACGNEKAYGEDYTLTFSAVMDMTTEKVVLDLARVWGVPARYGDVPNAYVKVEKEEDLEIVLQVPQGMEFDAGEVKSLGTSDKSKMALNLRNSLYELKQAGRLWAQLLYATLLKSNPALTPIGEEQDGEDEGDLLPSDGDGKVERPTVNMFHSLIGSLFWVSRCTRPDISFAVHRSSRRTHAPREFDWRWAKRSVGYSKGTVDLKLQRKGTTVMGETPTIMLQSYTDEDHAADRADRKSFSGGVICLNGMIVGWMCRNQASGALSTMEAEFVAALLIASNLLGLKELLGEIGIKGEDSEGRAKHIAVRLKFIKNYSQKEVIKVDYCESRFMRADILTKTFAAPRIVEKTRLVMLKRLAMRGNKDHKQKIRLVSLLPNTDQVP</sequence>
<dbReference type="InterPro" id="IPR013103">
    <property type="entry name" value="RVT_2"/>
</dbReference>
<organism evidence="2">
    <name type="scientific">Albugo laibachii Nc14</name>
    <dbReference type="NCBI Taxonomy" id="890382"/>
    <lineage>
        <taxon>Eukaryota</taxon>
        <taxon>Sar</taxon>
        <taxon>Stramenopiles</taxon>
        <taxon>Oomycota</taxon>
        <taxon>Peronosporomycetes</taxon>
        <taxon>Albuginales</taxon>
        <taxon>Albuginaceae</taxon>
        <taxon>Albugo</taxon>
    </lineage>
</organism>
<name>F0WA72_9STRA</name>
<dbReference type="CDD" id="cd09272">
    <property type="entry name" value="RNase_HI_RT_Ty1"/>
    <property type="match status" value="1"/>
</dbReference>
<evidence type="ECO:0000313" key="2">
    <source>
        <dbReference type="EMBL" id="CCA18042.1"/>
    </source>
</evidence>
<protein>
    <submittedName>
        <fullName evidence="2">Uncharacterized protein AlNc14C43G3605</fullName>
    </submittedName>
</protein>
<dbReference type="Pfam" id="PF07727">
    <property type="entry name" value="RVT_2"/>
    <property type="match status" value="1"/>
</dbReference>
<feature type="domain" description="Reverse transcriptase Ty1/copia-type" evidence="1">
    <location>
        <begin position="184"/>
        <end position="327"/>
    </location>
</feature>
<dbReference type="PANTHER" id="PTHR11439">
    <property type="entry name" value="GAG-POL-RELATED RETROTRANSPOSON"/>
    <property type="match status" value="1"/>
</dbReference>
<dbReference type="PANTHER" id="PTHR11439:SF440">
    <property type="entry name" value="INTEGRASE CATALYTIC DOMAIN-CONTAINING PROTEIN"/>
    <property type="match status" value="1"/>
</dbReference>
<reference evidence="2" key="2">
    <citation type="submission" date="2011-02" db="EMBL/GenBank/DDBJ databases">
        <authorList>
            <person name="MacLean D."/>
        </authorList>
    </citation>
    <scope>NUCLEOTIDE SEQUENCE</scope>
</reference>
<evidence type="ECO:0000259" key="1">
    <source>
        <dbReference type="Pfam" id="PF07727"/>
    </source>
</evidence>
<proteinExistence type="predicted"/>
<dbReference type="EMBL" id="FR824088">
    <property type="protein sequence ID" value="CCA18042.1"/>
    <property type="molecule type" value="Genomic_DNA"/>
</dbReference>
<reference evidence="2" key="1">
    <citation type="journal article" date="2011" name="PLoS Biol.">
        <title>Gene gain and loss during evolution of obligate parasitism in the white rust pathogen of Arabidopsis thaliana.</title>
        <authorList>
            <person name="Kemen E."/>
            <person name="Gardiner A."/>
            <person name="Schultz-Larsen T."/>
            <person name="Kemen A.C."/>
            <person name="Balmuth A.L."/>
            <person name="Robert-Seilaniantz A."/>
            <person name="Bailey K."/>
            <person name="Holub E."/>
            <person name="Studholme D.J."/>
            <person name="Maclean D."/>
            <person name="Jones J.D."/>
        </authorList>
    </citation>
    <scope>NUCLEOTIDE SEQUENCE</scope>
</reference>
<dbReference type="HOGENOM" id="CLU_494694_0_0_1"/>